<protein>
    <submittedName>
        <fullName evidence="1">Uncharacterized protein</fullName>
    </submittedName>
</protein>
<accession>A0ACB8ZJ51</accession>
<evidence type="ECO:0000313" key="2">
    <source>
        <dbReference type="Proteomes" id="UP001055879"/>
    </source>
</evidence>
<comment type="caution">
    <text evidence="1">The sequence shown here is derived from an EMBL/GenBank/DDBJ whole genome shotgun (WGS) entry which is preliminary data.</text>
</comment>
<name>A0ACB8ZJ51_ARCLA</name>
<gene>
    <name evidence="1" type="ORF">L6452_30351</name>
</gene>
<sequence length="236" mass="25225">MDFLHFSLILLSFPAIHAAIFTLQNNCNNTIWPGIQPGAGHPLISDGGLQLKPHSSINLTAPHGWSGRFWGRDGCTFDDSGNGRCATGDCGNVLQCKGAGGVPPVSLAEFTLDNPMDFYDVSLVDGYNLPVSIIPLGGSGNCSSVRCVTDLNVKCPDSLQVKGDGGSEVVACKSACTAFQKPEYCCTGEFNNPTICKPTNYSQIFKEACPTSYSYPYDDATSTFTCKQANYLISFC</sequence>
<dbReference type="EMBL" id="CM042056">
    <property type="protein sequence ID" value="KAI3697376.1"/>
    <property type="molecule type" value="Genomic_DNA"/>
</dbReference>
<reference evidence="1 2" key="2">
    <citation type="journal article" date="2022" name="Mol. Ecol. Resour.">
        <title>The genomes of chicory, endive, great burdock and yacon provide insights into Asteraceae paleo-polyploidization history and plant inulin production.</title>
        <authorList>
            <person name="Fan W."/>
            <person name="Wang S."/>
            <person name="Wang H."/>
            <person name="Wang A."/>
            <person name="Jiang F."/>
            <person name="Liu H."/>
            <person name="Zhao H."/>
            <person name="Xu D."/>
            <person name="Zhang Y."/>
        </authorList>
    </citation>
    <scope>NUCLEOTIDE SEQUENCE [LARGE SCALE GENOMIC DNA]</scope>
    <source>
        <strain evidence="2">cv. Niubang</strain>
    </source>
</reference>
<keyword evidence="2" id="KW-1185">Reference proteome</keyword>
<organism evidence="1 2">
    <name type="scientific">Arctium lappa</name>
    <name type="common">Greater burdock</name>
    <name type="synonym">Lappa major</name>
    <dbReference type="NCBI Taxonomy" id="4217"/>
    <lineage>
        <taxon>Eukaryota</taxon>
        <taxon>Viridiplantae</taxon>
        <taxon>Streptophyta</taxon>
        <taxon>Embryophyta</taxon>
        <taxon>Tracheophyta</taxon>
        <taxon>Spermatophyta</taxon>
        <taxon>Magnoliopsida</taxon>
        <taxon>eudicotyledons</taxon>
        <taxon>Gunneridae</taxon>
        <taxon>Pentapetalae</taxon>
        <taxon>asterids</taxon>
        <taxon>campanulids</taxon>
        <taxon>Asterales</taxon>
        <taxon>Asteraceae</taxon>
        <taxon>Carduoideae</taxon>
        <taxon>Cardueae</taxon>
        <taxon>Arctiinae</taxon>
        <taxon>Arctium</taxon>
    </lineage>
</organism>
<proteinExistence type="predicted"/>
<evidence type="ECO:0000313" key="1">
    <source>
        <dbReference type="EMBL" id="KAI3697376.1"/>
    </source>
</evidence>
<dbReference type="Proteomes" id="UP001055879">
    <property type="component" value="Linkage Group LG10"/>
</dbReference>
<reference evidence="2" key="1">
    <citation type="journal article" date="2022" name="Mol. Ecol. Resour.">
        <title>The genomes of chicory, endive, great burdock and yacon provide insights into Asteraceae palaeo-polyploidization history and plant inulin production.</title>
        <authorList>
            <person name="Fan W."/>
            <person name="Wang S."/>
            <person name="Wang H."/>
            <person name="Wang A."/>
            <person name="Jiang F."/>
            <person name="Liu H."/>
            <person name="Zhao H."/>
            <person name="Xu D."/>
            <person name="Zhang Y."/>
        </authorList>
    </citation>
    <scope>NUCLEOTIDE SEQUENCE [LARGE SCALE GENOMIC DNA]</scope>
    <source>
        <strain evidence="2">cv. Niubang</strain>
    </source>
</reference>